<evidence type="ECO:0000313" key="5">
    <source>
        <dbReference type="Proteomes" id="UP000274211"/>
    </source>
</evidence>
<keyword evidence="1" id="KW-0472">Membrane</keyword>
<dbReference type="Proteomes" id="UP000092746">
    <property type="component" value="Unassembled WGS sequence"/>
</dbReference>
<protein>
    <submittedName>
        <fullName evidence="2">Pilus assembly protein TadF</fullName>
    </submittedName>
</protein>
<evidence type="ECO:0000313" key="4">
    <source>
        <dbReference type="Proteomes" id="UP000092746"/>
    </source>
</evidence>
<dbReference type="KEGG" id="aaz:ADJ80_05365"/>
<keyword evidence="1" id="KW-0812">Transmembrane</keyword>
<dbReference type="EMBL" id="MAQE01000001">
    <property type="protein sequence ID" value="OBY53986.1"/>
    <property type="molecule type" value="Genomic_DNA"/>
</dbReference>
<evidence type="ECO:0000313" key="3">
    <source>
        <dbReference type="EMBL" id="RMW86018.1"/>
    </source>
</evidence>
<organism evidence="2 4">
    <name type="scientific">Aggregatibacter aphrophilus</name>
    <name type="common">Haemophilus aphrophilus</name>
    <dbReference type="NCBI Taxonomy" id="732"/>
    <lineage>
        <taxon>Bacteria</taxon>
        <taxon>Pseudomonadati</taxon>
        <taxon>Pseudomonadota</taxon>
        <taxon>Gammaproteobacteria</taxon>
        <taxon>Pasteurellales</taxon>
        <taxon>Pasteurellaceae</taxon>
        <taxon>Aggregatibacter</taxon>
    </lineage>
</organism>
<reference evidence="2 4" key="1">
    <citation type="submission" date="2016-06" db="EMBL/GenBank/DDBJ databases">
        <title>Simultaneous identification of Haemophilus influenzae and Haemophilus haemolyticus using TaqMan real-time PCR.</title>
        <authorList>
            <person name="Price E.P."/>
            <person name="Sarovich D.S."/>
            <person name="Harris T."/>
            <person name="Spargo J.C."/>
            <person name="Nosworthy E."/>
            <person name="Beissbarth J."/>
            <person name="Smith-Vaughan H."/>
        </authorList>
    </citation>
    <scope>NUCLEOTIDE SEQUENCE [LARGE SCALE GENOMIC DNA]</scope>
    <source>
        <strain evidence="2 4">ATCC 7901</strain>
    </source>
</reference>
<comment type="caution">
    <text evidence="2">The sequence shown here is derived from an EMBL/GenBank/DDBJ whole genome shotgun (WGS) entry which is preliminary data.</text>
</comment>
<sequence length="192" mass="21716">MKNHFLSRTRSFISNKNGSVTIEFVFMLILLLFIFAFLVDFVIVRTTQGKLDNATYSLVNILRERTQLYDDKGTKTLTAKDLQDFEKLAKLTLFGDVNSNEQVGVVLEHWWQNNGIGASDVQSNLPNCRPYKKLDNDLAYLSPYSEIANQRKVPLYQVTLCVEVGSLFQSLIVKKENQSLGLLSSSSLAVAR</sequence>
<gene>
    <name evidence="2" type="ORF">BBB52_00585</name>
    <name evidence="3" type="ORF">DOL88_05950</name>
</gene>
<name>A0AAP7GYH6_AGGAP</name>
<dbReference type="RefSeq" id="WP_050693257.1">
    <property type="nucleotide sequence ID" value="NZ_CAUUMV010000024.1"/>
</dbReference>
<dbReference type="EMBL" id="QMGS01000058">
    <property type="protein sequence ID" value="RMW86018.1"/>
    <property type="molecule type" value="Genomic_DNA"/>
</dbReference>
<evidence type="ECO:0000313" key="2">
    <source>
        <dbReference type="EMBL" id="OBY53986.1"/>
    </source>
</evidence>
<proteinExistence type="predicted"/>
<keyword evidence="5" id="KW-1185">Reference proteome</keyword>
<feature type="transmembrane region" description="Helical" evidence="1">
    <location>
        <begin position="20"/>
        <end position="44"/>
    </location>
</feature>
<dbReference type="InterPro" id="IPR031582">
    <property type="entry name" value="TadF"/>
</dbReference>
<dbReference type="AlphaFoldDB" id="A0AAP7GYH6"/>
<keyword evidence="1" id="KW-1133">Transmembrane helix</keyword>
<dbReference type="Pfam" id="PF16964">
    <property type="entry name" value="TadF"/>
    <property type="match status" value="1"/>
</dbReference>
<reference evidence="3 5" key="2">
    <citation type="journal article" date="2019" name="J. Oral Microbiol.">
        <title>Role of OmpA1 and OmpA2 in Aggregatibacter actinomycetemcomitans and Aggregatibacter aphrophilus serum resistance.</title>
        <authorList>
            <person name="Lindholm M."/>
            <person name="Min Aung K."/>
            <person name="Nyunt Wai S."/>
            <person name="Oscarsson J."/>
        </authorList>
    </citation>
    <scope>NUCLEOTIDE SEQUENCE [LARGE SCALE GENOMIC DNA]</scope>
    <source>
        <strain evidence="3 5">HK83</strain>
    </source>
</reference>
<evidence type="ECO:0000256" key="1">
    <source>
        <dbReference type="SAM" id="Phobius"/>
    </source>
</evidence>
<dbReference type="Proteomes" id="UP000274211">
    <property type="component" value="Unassembled WGS sequence"/>
</dbReference>
<accession>A0AAP7GYH6</accession>